<evidence type="ECO:0000313" key="4">
    <source>
        <dbReference type="Proteomes" id="UP000218164"/>
    </source>
</evidence>
<reference evidence="3 4" key="1">
    <citation type="journal article" date="2017" name="BMC Genomics">
        <title>Genomic analysis of methanogenic archaea reveals a shift towards energy conservation.</title>
        <authorList>
            <person name="Gilmore S.P."/>
            <person name="Henske J.K."/>
            <person name="Sexton J.A."/>
            <person name="Solomon K.V."/>
            <person name="Seppala S."/>
            <person name="Yoo J.I."/>
            <person name="Huyett L.M."/>
            <person name="Pressman A."/>
            <person name="Cogan J.Z."/>
            <person name="Kivenson V."/>
            <person name="Peng X."/>
            <person name="Tan Y."/>
            <person name="Valentine D.L."/>
            <person name="O'Malley M.A."/>
        </authorList>
    </citation>
    <scope>NUCLEOTIDE SEQUENCE [LARGE SCALE GENOMIC DNA]</scope>
    <source>
        <strain evidence="3 4">MC-15</strain>
    </source>
</reference>
<sequence>MTLNNTYQVILIATDGSKCSQHAVLHGMELAKLMGAKVYALYVLDKNAYVPPTLETPIYLGSKWDVIEETLRQEGDNAIQYANNVAQSKGIDFEGVVIEGNPANVILEFAEQKKVNMIVMGTLGKGGLERFLLGSVTDKVIRHSKRSVLVVKEKN</sequence>
<dbReference type="PRINTS" id="PR01438">
    <property type="entry name" value="UNVRSLSTRESS"/>
</dbReference>
<organism evidence="3 4">
    <name type="scientific">Methanosarcina spelaei</name>
    <dbReference type="NCBI Taxonomy" id="1036679"/>
    <lineage>
        <taxon>Archaea</taxon>
        <taxon>Methanobacteriati</taxon>
        <taxon>Methanobacteriota</taxon>
        <taxon>Stenosarchaea group</taxon>
        <taxon>Methanomicrobia</taxon>
        <taxon>Methanosarcinales</taxon>
        <taxon>Methanosarcinaceae</taxon>
        <taxon>Methanosarcina</taxon>
    </lineage>
</organism>
<dbReference type="InterPro" id="IPR014729">
    <property type="entry name" value="Rossmann-like_a/b/a_fold"/>
</dbReference>
<dbReference type="Proteomes" id="UP000218164">
    <property type="component" value="Unassembled WGS sequence"/>
</dbReference>
<dbReference type="EMBL" id="LMVP01000227">
    <property type="protein sequence ID" value="PAV12512.1"/>
    <property type="molecule type" value="Genomic_DNA"/>
</dbReference>
<evidence type="ECO:0000259" key="2">
    <source>
        <dbReference type="Pfam" id="PF00582"/>
    </source>
</evidence>
<keyword evidence="4" id="KW-1185">Reference proteome</keyword>
<dbReference type="RefSeq" id="WP_095644607.1">
    <property type="nucleotide sequence ID" value="NZ_LMVP01000227.1"/>
</dbReference>
<dbReference type="Pfam" id="PF00582">
    <property type="entry name" value="Usp"/>
    <property type="match status" value="1"/>
</dbReference>
<dbReference type="PANTHER" id="PTHR46268:SF6">
    <property type="entry name" value="UNIVERSAL STRESS PROTEIN UP12"/>
    <property type="match status" value="1"/>
</dbReference>
<feature type="domain" description="UspA" evidence="2">
    <location>
        <begin position="7"/>
        <end position="152"/>
    </location>
</feature>
<gene>
    <name evidence="3" type="ORF">ASJ81_20275</name>
</gene>
<dbReference type="AlphaFoldDB" id="A0A2A2HT04"/>
<evidence type="ECO:0000313" key="3">
    <source>
        <dbReference type="EMBL" id="PAV12512.1"/>
    </source>
</evidence>
<comment type="caution">
    <text evidence="3">The sequence shown here is derived from an EMBL/GenBank/DDBJ whole genome shotgun (WGS) entry which is preliminary data.</text>
</comment>
<name>A0A2A2HT04_9EURY</name>
<dbReference type="InterPro" id="IPR006016">
    <property type="entry name" value="UspA"/>
</dbReference>
<proteinExistence type="inferred from homology"/>
<accession>A0A2A2HT04</accession>
<evidence type="ECO:0000256" key="1">
    <source>
        <dbReference type="ARBA" id="ARBA00008791"/>
    </source>
</evidence>
<dbReference type="CDD" id="cd00293">
    <property type="entry name" value="USP-like"/>
    <property type="match status" value="1"/>
</dbReference>
<protein>
    <recommendedName>
        <fullName evidence="2">UspA domain-containing protein</fullName>
    </recommendedName>
</protein>
<dbReference type="OrthoDB" id="105697at2157"/>
<dbReference type="SUPFAM" id="SSF52402">
    <property type="entry name" value="Adenine nucleotide alpha hydrolases-like"/>
    <property type="match status" value="1"/>
</dbReference>
<dbReference type="PANTHER" id="PTHR46268">
    <property type="entry name" value="STRESS RESPONSE PROTEIN NHAX"/>
    <property type="match status" value="1"/>
</dbReference>
<dbReference type="InterPro" id="IPR006015">
    <property type="entry name" value="Universal_stress_UspA"/>
</dbReference>
<comment type="similarity">
    <text evidence="1">Belongs to the universal stress protein A family.</text>
</comment>
<dbReference type="Gene3D" id="3.40.50.620">
    <property type="entry name" value="HUPs"/>
    <property type="match status" value="1"/>
</dbReference>